<dbReference type="PIRSF" id="PIRSF005902">
    <property type="entry name" value="DNase_TatD"/>
    <property type="match status" value="1"/>
</dbReference>
<dbReference type="InterPro" id="IPR001130">
    <property type="entry name" value="TatD-like"/>
</dbReference>
<feature type="binding site" evidence="1">
    <location>
        <position position="132"/>
    </location>
    <ligand>
        <name>a divalent metal cation</name>
        <dbReference type="ChEBI" id="CHEBI:60240"/>
        <label>2</label>
    </ligand>
</feature>
<reference evidence="2 5" key="2">
    <citation type="submission" date="2019-10" db="EMBL/GenBank/DDBJ databases">
        <title>Prolixibacter strains distinguished by the presence of nitrate reductase genes were adept at nitrate-dependent anaerobic corrosion of metallic iron and carbon steel.</title>
        <authorList>
            <person name="Iino T."/>
            <person name="Shono N."/>
            <person name="Ito K."/>
            <person name="Nakamura R."/>
            <person name="Sueoka K."/>
            <person name="Harayama S."/>
            <person name="Ohkuma M."/>
        </authorList>
    </citation>
    <scope>NUCLEOTIDE SEQUENCE [LARGE SCALE GENOMIC DNA]</scope>
    <source>
        <strain evidence="2 5">MIC1-1</strain>
    </source>
</reference>
<dbReference type="GO" id="GO:0046872">
    <property type="term" value="F:metal ion binding"/>
    <property type="evidence" value="ECO:0007669"/>
    <property type="project" value="UniProtKB-KW"/>
</dbReference>
<evidence type="ECO:0000313" key="3">
    <source>
        <dbReference type="EMBL" id="PSK82457.1"/>
    </source>
</evidence>
<dbReference type="EMBL" id="PYGC01000006">
    <property type="protein sequence ID" value="PSK82457.1"/>
    <property type="molecule type" value="Genomic_DNA"/>
</dbReference>
<keyword evidence="1" id="KW-0479">Metal-binding</keyword>
<dbReference type="AlphaFoldDB" id="A0A2P8CBX7"/>
<dbReference type="SUPFAM" id="SSF51556">
    <property type="entry name" value="Metallo-dependent hydrolases"/>
    <property type="match status" value="1"/>
</dbReference>
<feature type="binding site" evidence="1">
    <location>
        <position position="110"/>
    </location>
    <ligand>
        <name>a divalent metal cation</name>
        <dbReference type="ChEBI" id="CHEBI:60240"/>
        <label>2</label>
    </ligand>
</feature>
<dbReference type="GO" id="GO:0005829">
    <property type="term" value="C:cytosol"/>
    <property type="evidence" value="ECO:0007669"/>
    <property type="project" value="TreeGrafter"/>
</dbReference>
<dbReference type="PANTHER" id="PTHR46124:SF2">
    <property type="entry name" value="D-AMINOACYL-TRNA DEACYLASE"/>
    <property type="match status" value="1"/>
</dbReference>
<keyword evidence="5" id="KW-1185">Reference proteome</keyword>
<dbReference type="PANTHER" id="PTHR46124">
    <property type="entry name" value="D-AMINOACYL-TRNA DEACYLASE"/>
    <property type="match status" value="1"/>
</dbReference>
<dbReference type="EMBL" id="BLAU01000001">
    <property type="protein sequence ID" value="GET22801.1"/>
    <property type="molecule type" value="Genomic_DNA"/>
</dbReference>
<reference evidence="3 4" key="1">
    <citation type="submission" date="2018-03" db="EMBL/GenBank/DDBJ databases">
        <title>Genomic Encyclopedia of Archaeal and Bacterial Type Strains, Phase II (KMG-II): from individual species to whole genera.</title>
        <authorList>
            <person name="Goeker M."/>
        </authorList>
    </citation>
    <scope>NUCLEOTIDE SEQUENCE [LARGE SCALE GENOMIC DNA]</scope>
    <source>
        <strain evidence="3 4">DSM 27267</strain>
    </source>
</reference>
<organism evidence="3 4">
    <name type="scientific">Prolixibacter denitrificans</name>
    <dbReference type="NCBI Taxonomy" id="1541063"/>
    <lineage>
        <taxon>Bacteria</taxon>
        <taxon>Pseudomonadati</taxon>
        <taxon>Bacteroidota</taxon>
        <taxon>Bacteroidia</taxon>
        <taxon>Marinilabiliales</taxon>
        <taxon>Prolixibacteraceae</taxon>
        <taxon>Prolixibacter</taxon>
    </lineage>
</organism>
<keyword evidence="2" id="KW-0378">Hydrolase</keyword>
<feature type="binding site" evidence="1">
    <location>
        <position position="181"/>
    </location>
    <ligand>
        <name>a divalent metal cation</name>
        <dbReference type="ChEBI" id="CHEBI:60240"/>
        <label>1</label>
    </ligand>
</feature>
<protein>
    <submittedName>
        <fullName evidence="3">TatD DNase family protein</fullName>
    </submittedName>
    <submittedName>
        <fullName evidence="2">TatD family hydrolase</fullName>
    </submittedName>
</protein>
<sequence length="223" mass="25730">MPVPYIDIHTHDAVEQEDLFQLQSLFLQDFEQNPSLNYPVTAGIHPWHAHLFTPDEAREMLERNIGNPYIVGIGETGLDRSIHTSLAIQEEIFQLHIEAAEKIGKPIIIHCVRCWQDVSRLKKDTSIPWILHGYTGNLQTTQQLLKKNFIFSIGSHLLDRRAKLRESIEIIPIENLFIETDDTNVDIREIYHEVALLNNMPPEDLKMHIFGNLKKIFGPIVRA</sequence>
<evidence type="ECO:0000313" key="5">
    <source>
        <dbReference type="Proteomes" id="UP000396862"/>
    </source>
</evidence>
<dbReference type="Pfam" id="PF01026">
    <property type="entry name" value="TatD_DNase"/>
    <property type="match status" value="1"/>
</dbReference>
<evidence type="ECO:0000313" key="2">
    <source>
        <dbReference type="EMBL" id="GET22801.1"/>
    </source>
</evidence>
<evidence type="ECO:0000256" key="1">
    <source>
        <dbReference type="PIRSR" id="PIRSR005902-1"/>
    </source>
</evidence>
<dbReference type="Proteomes" id="UP000396862">
    <property type="component" value="Unassembled WGS sequence"/>
</dbReference>
<comment type="caution">
    <text evidence="3">The sequence shown here is derived from an EMBL/GenBank/DDBJ whole genome shotgun (WGS) entry which is preliminary data.</text>
</comment>
<dbReference type="GO" id="GO:0016788">
    <property type="term" value="F:hydrolase activity, acting on ester bonds"/>
    <property type="evidence" value="ECO:0007669"/>
    <property type="project" value="InterPro"/>
</dbReference>
<dbReference type="RefSeq" id="WP_170108942.1">
    <property type="nucleotide sequence ID" value="NZ_BLAU01000001.1"/>
</dbReference>
<feature type="binding site" evidence="1">
    <location>
        <position position="75"/>
    </location>
    <ligand>
        <name>a divalent metal cation</name>
        <dbReference type="ChEBI" id="CHEBI:60240"/>
        <label>1</label>
    </ligand>
</feature>
<proteinExistence type="predicted"/>
<gene>
    <name evidence="3" type="ORF">CLV93_106205</name>
    <name evidence="2" type="ORF">JCM18694_30470</name>
</gene>
<name>A0A2P8CBX7_9BACT</name>
<accession>A0A2P8CBX7</accession>
<dbReference type="Gene3D" id="3.20.20.140">
    <property type="entry name" value="Metal-dependent hydrolases"/>
    <property type="match status" value="1"/>
</dbReference>
<evidence type="ECO:0000313" key="4">
    <source>
        <dbReference type="Proteomes" id="UP000240621"/>
    </source>
</evidence>
<dbReference type="InterPro" id="IPR032466">
    <property type="entry name" value="Metal_Hydrolase"/>
</dbReference>
<dbReference type="Proteomes" id="UP000240621">
    <property type="component" value="Unassembled WGS sequence"/>
</dbReference>